<name>A0A5N1J2N1_9BACT</name>
<comment type="cofactor">
    <cofactor evidence="1 8">
        <name>Mg(2+)</name>
        <dbReference type="ChEBI" id="CHEBI:18420"/>
    </cofactor>
</comment>
<dbReference type="PANTHER" id="PTHR37311">
    <property type="entry name" value="2-PHOSPHOSULFOLACTATE PHOSPHATASE-RELATED"/>
    <property type="match status" value="1"/>
</dbReference>
<evidence type="ECO:0000313" key="10">
    <source>
        <dbReference type="Proteomes" id="UP000326570"/>
    </source>
</evidence>
<dbReference type="InterPro" id="IPR036702">
    <property type="entry name" value="ComB-like_sf"/>
</dbReference>
<comment type="caution">
    <text evidence="9">The sequence shown here is derived from an EMBL/GenBank/DDBJ whole genome shotgun (WGS) entry which is preliminary data.</text>
</comment>
<keyword evidence="6 8" id="KW-0460">Magnesium</keyword>
<evidence type="ECO:0000256" key="1">
    <source>
        <dbReference type="ARBA" id="ARBA00001946"/>
    </source>
</evidence>
<sequence>MLTVDVCYSPELLHLYNLQGRVVVVVDILRATSSMVTAFAHGVEKMVPVSKLQECMAYRKKGFLTAAERDGQKAEGFDLGNSPFSYMDESIQGKAIAITTTNGTQAIRLSISADTVVIGSFLNISAVARFVQMQQKSVIIVCAAWKGKFNLEDTLFAGALIEKLGSEYEPENDATLGANVIWEAAKADRRAFLENSSHVKRLARLDIVKDVDFCLQDDVYDVVPVWQGAYLTKAMPVLVD</sequence>
<dbReference type="AlphaFoldDB" id="A0A5N1J2N1"/>
<evidence type="ECO:0000313" key="9">
    <source>
        <dbReference type="EMBL" id="KAA9340766.1"/>
    </source>
</evidence>
<dbReference type="SUPFAM" id="SSF142823">
    <property type="entry name" value="ComB-like"/>
    <property type="match status" value="1"/>
</dbReference>
<gene>
    <name evidence="8" type="primary">comB</name>
    <name evidence="9" type="ORF">F0P94_04885</name>
</gene>
<organism evidence="9 10">
    <name type="scientific">Adhaeribacter soli</name>
    <dbReference type="NCBI Taxonomy" id="2607655"/>
    <lineage>
        <taxon>Bacteria</taxon>
        <taxon>Pseudomonadati</taxon>
        <taxon>Bacteroidota</taxon>
        <taxon>Cytophagia</taxon>
        <taxon>Cytophagales</taxon>
        <taxon>Hymenobacteraceae</taxon>
        <taxon>Adhaeribacter</taxon>
    </lineage>
</organism>
<evidence type="ECO:0000256" key="8">
    <source>
        <dbReference type="HAMAP-Rule" id="MF_00490"/>
    </source>
</evidence>
<dbReference type="GO" id="GO:0000287">
    <property type="term" value="F:magnesium ion binding"/>
    <property type="evidence" value="ECO:0007669"/>
    <property type="project" value="UniProtKB-UniRule"/>
</dbReference>
<dbReference type="Pfam" id="PF04029">
    <property type="entry name" value="2-ph_phosp"/>
    <property type="match status" value="1"/>
</dbReference>
<dbReference type="Proteomes" id="UP000326570">
    <property type="component" value="Unassembled WGS sequence"/>
</dbReference>
<dbReference type="GO" id="GO:0050532">
    <property type="term" value="F:2-phosphosulfolactate phosphatase activity"/>
    <property type="evidence" value="ECO:0007669"/>
    <property type="project" value="UniProtKB-UniRule"/>
</dbReference>
<keyword evidence="5 8" id="KW-0378">Hydrolase</keyword>
<keyword evidence="10" id="KW-1185">Reference proteome</keyword>
<dbReference type="HAMAP" id="MF_00490">
    <property type="entry name" value="ComB"/>
    <property type="match status" value="1"/>
</dbReference>
<dbReference type="Gene3D" id="3.90.1560.10">
    <property type="entry name" value="ComB-like"/>
    <property type="match status" value="1"/>
</dbReference>
<dbReference type="InterPro" id="IPR005238">
    <property type="entry name" value="ComB-like"/>
</dbReference>
<proteinExistence type="inferred from homology"/>
<comment type="catalytic activity">
    <reaction evidence="7 8">
        <text>(2R)-O-phospho-3-sulfolactate + H2O = (2R)-3-sulfolactate + phosphate</text>
        <dbReference type="Rhea" id="RHEA:23416"/>
        <dbReference type="ChEBI" id="CHEBI:15377"/>
        <dbReference type="ChEBI" id="CHEBI:15597"/>
        <dbReference type="ChEBI" id="CHEBI:43474"/>
        <dbReference type="ChEBI" id="CHEBI:58738"/>
        <dbReference type="EC" id="3.1.3.71"/>
    </reaction>
</comment>
<accession>A0A5N1J2N1</accession>
<dbReference type="GO" id="GO:0050545">
    <property type="term" value="F:sulfopyruvate decarboxylase activity"/>
    <property type="evidence" value="ECO:0007669"/>
    <property type="project" value="TreeGrafter"/>
</dbReference>
<protein>
    <recommendedName>
        <fullName evidence="4 8">Probable 2-phosphosulfolactate phosphatase</fullName>
        <ecNumber evidence="3 8">3.1.3.71</ecNumber>
    </recommendedName>
</protein>
<dbReference type="EC" id="3.1.3.71" evidence="3 8"/>
<dbReference type="PANTHER" id="PTHR37311:SF1">
    <property type="entry name" value="2-PHOSPHOSULFOLACTATE PHOSPHATASE-RELATED"/>
    <property type="match status" value="1"/>
</dbReference>
<dbReference type="RefSeq" id="WP_150902693.1">
    <property type="nucleotide sequence ID" value="NZ_VTWT01000002.1"/>
</dbReference>
<evidence type="ECO:0000256" key="2">
    <source>
        <dbReference type="ARBA" id="ARBA00009997"/>
    </source>
</evidence>
<evidence type="ECO:0000256" key="4">
    <source>
        <dbReference type="ARBA" id="ARBA00021948"/>
    </source>
</evidence>
<reference evidence="9 10" key="1">
    <citation type="submission" date="2019-09" db="EMBL/GenBank/DDBJ databases">
        <title>Genome sequence of Adhaeribacter sp. M2.</title>
        <authorList>
            <person name="Srinivasan S."/>
        </authorList>
    </citation>
    <scope>NUCLEOTIDE SEQUENCE [LARGE SCALE GENOMIC DNA]</scope>
    <source>
        <strain evidence="9 10">M2</strain>
    </source>
</reference>
<evidence type="ECO:0000256" key="3">
    <source>
        <dbReference type="ARBA" id="ARBA00012953"/>
    </source>
</evidence>
<dbReference type="FunFam" id="3.90.1560.10:FF:000001">
    <property type="entry name" value="Probable 2-phosphosulfolactate phosphatase"/>
    <property type="match status" value="1"/>
</dbReference>
<evidence type="ECO:0000256" key="5">
    <source>
        <dbReference type="ARBA" id="ARBA00022801"/>
    </source>
</evidence>
<evidence type="ECO:0000256" key="7">
    <source>
        <dbReference type="ARBA" id="ARBA00033711"/>
    </source>
</evidence>
<dbReference type="EMBL" id="VTWT01000002">
    <property type="protein sequence ID" value="KAA9340766.1"/>
    <property type="molecule type" value="Genomic_DNA"/>
</dbReference>
<evidence type="ECO:0000256" key="6">
    <source>
        <dbReference type="ARBA" id="ARBA00022842"/>
    </source>
</evidence>
<comment type="similarity">
    <text evidence="2 8">Belongs to the ComB family.</text>
</comment>